<feature type="compositionally biased region" description="Basic and acidic residues" evidence="1">
    <location>
        <begin position="1"/>
        <end position="15"/>
    </location>
</feature>
<proteinExistence type="predicted"/>
<evidence type="ECO:0000313" key="3">
    <source>
        <dbReference type="Proteomes" id="UP000294003"/>
    </source>
</evidence>
<organism evidence="2 3">
    <name type="scientific">Monosporascus cannonballus</name>
    <dbReference type="NCBI Taxonomy" id="155416"/>
    <lineage>
        <taxon>Eukaryota</taxon>
        <taxon>Fungi</taxon>
        <taxon>Dikarya</taxon>
        <taxon>Ascomycota</taxon>
        <taxon>Pezizomycotina</taxon>
        <taxon>Sordariomycetes</taxon>
        <taxon>Xylariomycetidae</taxon>
        <taxon>Xylariales</taxon>
        <taxon>Xylariales incertae sedis</taxon>
        <taxon>Monosporascus</taxon>
    </lineage>
</organism>
<feature type="region of interest" description="Disordered" evidence="1">
    <location>
        <begin position="1"/>
        <end position="35"/>
    </location>
</feature>
<protein>
    <submittedName>
        <fullName evidence="2">Uncharacterized protein</fullName>
    </submittedName>
</protein>
<evidence type="ECO:0000256" key="1">
    <source>
        <dbReference type="SAM" id="MobiDB-lite"/>
    </source>
</evidence>
<dbReference type="EMBL" id="QJNS01000309">
    <property type="protein sequence ID" value="RYO79916.1"/>
    <property type="molecule type" value="Genomic_DNA"/>
</dbReference>
<accession>A0ABY0GXR0</accession>
<name>A0ABY0GXR0_9PEZI</name>
<comment type="caution">
    <text evidence="2">The sequence shown here is derived from an EMBL/GenBank/DDBJ whole genome shotgun (WGS) entry which is preliminary data.</text>
</comment>
<evidence type="ECO:0000313" key="2">
    <source>
        <dbReference type="EMBL" id="RYO79916.1"/>
    </source>
</evidence>
<reference evidence="2 3" key="1">
    <citation type="submission" date="2018-06" db="EMBL/GenBank/DDBJ databases">
        <title>Complete Genomes of Monosporascus.</title>
        <authorList>
            <person name="Robinson A.J."/>
            <person name="Natvig D.O."/>
        </authorList>
    </citation>
    <scope>NUCLEOTIDE SEQUENCE [LARGE SCALE GENOMIC DNA]</scope>
    <source>
        <strain evidence="2 3">CBS 609.92</strain>
    </source>
</reference>
<keyword evidence="3" id="KW-1185">Reference proteome</keyword>
<dbReference type="Proteomes" id="UP000294003">
    <property type="component" value="Unassembled WGS sequence"/>
</dbReference>
<sequence>MLRTETRELRGRDEGDMLFEGEMPEQKASQEGTPGRICMMCETVEGGSKRKRRDVEYWKAGEGKARNCANTHGK</sequence>
<gene>
    <name evidence="2" type="ORF">DL762_007923</name>
</gene>